<gene>
    <name evidence="3" type="ORF">HPHI1048_LOCUS15825</name>
</gene>
<feature type="transmembrane region" description="Helical" evidence="2">
    <location>
        <begin position="104"/>
        <end position="128"/>
    </location>
</feature>
<name>A0A7S0HLI5_9CRYP</name>
<organism evidence="3">
    <name type="scientific">Hanusia phi</name>
    <dbReference type="NCBI Taxonomy" id="3032"/>
    <lineage>
        <taxon>Eukaryota</taxon>
        <taxon>Cryptophyceae</taxon>
        <taxon>Pyrenomonadales</taxon>
        <taxon>Geminigeraceae</taxon>
        <taxon>Hanusia</taxon>
    </lineage>
</organism>
<accession>A0A7S0HLI5</accession>
<dbReference type="AlphaFoldDB" id="A0A7S0HLI5"/>
<evidence type="ECO:0000313" key="3">
    <source>
        <dbReference type="EMBL" id="CAD8493876.1"/>
    </source>
</evidence>
<dbReference type="EMBL" id="HBEO01023470">
    <property type="protein sequence ID" value="CAD8493876.1"/>
    <property type="molecule type" value="Transcribed_RNA"/>
</dbReference>
<evidence type="ECO:0000256" key="1">
    <source>
        <dbReference type="SAM" id="MobiDB-lite"/>
    </source>
</evidence>
<keyword evidence="2" id="KW-0812">Transmembrane</keyword>
<protein>
    <submittedName>
        <fullName evidence="3">Uncharacterized protein</fullName>
    </submittedName>
</protein>
<keyword evidence="2" id="KW-0472">Membrane</keyword>
<feature type="compositionally biased region" description="Basic and acidic residues" evidence="1">
    <location>
        <begin position="159"/>
        <end position="171"/>
    </location>
</feature>
<evidence type="ECO:0000256" key="2">
    <source>
        <dbReference type="SAM" id="Phobius"/>
    </source>
</evidence>
<keyword evidence="2" id="KW-1133">Transmembrane helix</keyword>
<reference evidence="3" key="1">
    <citation type="submission" date="2021-01" db="EMBL/GenBank/DDBJ databases">
        <authorList>
            <person name="Corre E."/>
            <person name="Pelletier E."/>
            <person name="Niang G."/>
            <person name="Scheremetjew M."/>
            <person name="Finn R."/>
            <person name="Kale V."/>
            <person name="Holt S."/>
            <person name="Cochrane G."/>
            <person name="Meng A."/>
            <person name="Brown T."/>
            <person name="Cohen L."/>
        </authorList>
    </citation>
    <scope>NUCLEOTIDE SEQUENCE</scope>
    <source>
        <strain evidence="3">CCMP325</strain>
    </source>
</reference>
<proteinExistence type="predicted"/>
<feature type="region of interest" description="Disordered" evidence="1">
    <location>
        <begin position="159"/>
        <end position="185"/>
    </location>
</feature>
<sequence>MQALSPEQLLDRNQAFGPVNGLQFQALRAKASTRYGIQYNMFVSNVHLCPRIVFRTSFRSLHGDNHIARMSQPTCNLGLLRGPESGCPAPPPGFMCLFGVCHSWMWPVVALLIGLVPCLCESCIIIYFHRKLRSRIDAEKSGYDDLPSNYSNEVVVDENKLDGDSDDDKLPDALPPTFFVTGGDD</sequence>